<dbReference type="AlphaFoldDB" id="A0A8J2KZ39"/>
<accession>A0A8J2KZ39</accession>
<sequence length="184" mass="21042">MQRRASAQYRPQVNDQEAARVRGFFPAHNRYARRNTIRAWLEDVIQQEGDAEDVALGRQVLDQLRANLANDALDQLRRQQVRADRYNEQLDQQVFRPHGNPLLDPAFQNIPQDLANQPALLVLNDPEAVADHDNGVGDLLAQDVQVPPANPMPVEEVNRSPRRVAHPRQAKVVATEKLRQLFRR</sequence>
<keyword evidence="2" id="KW-1185">Reference proteome</keyword>
<proteinExistence type="predicted"/>
<name>A0A8J2KZ39_9HEXA</name>
<gene>
    <name evidence="1" type="ORF">AFUS01_LOCUS23367</name>
</gene>
<dbReference type="Proteomes" id="UP000708208">
    <property type="component" value="Unassembled WGS sequence"/>
</dbReference>
<evidence type="ECO:0000313" key="2">
    <source>
        <dbReference type="Proteomes" id="UP000708208"/>
    </source>
</evidence>
<evidence type="ECO:0000313" key="1">
    <source>
        <dbReference type="EMBL" id="CAG7784698.1"/>
    </source>
</evidence>
<dbReference type="EMBL" id="CAJVCH010280693">
    <property type="protein sequence ID" value="CAG7784698.1"/>
    <property type="molecule type" value="Genomic_DNA"/>
</dbReference>
<comment type="caution">
    <text evidence="1">The sequence shown here is derived from an EMBL/GenBank/DDBJ whole genome shotgun (WGS) entry which is preliminary data.</text>
</comment>
<organism evidence="1 2">
    <name type="scientific">Allacma fusca</name>
    <dbReference type="NCBI Taxonomy" id="39272"/>
    <lineage>
        <taxon>Eukaryota</taxon>
        <taxon>Metazoa</taxon>
        <taxon>Ecdysozoa</taxon>
        <taxon>Arthropoda</taxon>
        <taxon>Hexapoda</taxon>
        <taxon>Collembola</taxon>
        <taxon>Symphypleona</taxon>
        <taxon>Sminthuridae</taxon>
        <taxon>Allacma</taxon>
    </lineage>
</organism>
<reference evidence="1" key="1">
    <citation type="submission" date="2021-06" db="EMBL/GenBank/DDBJ databases">
        <authorList>
            <person name="Hodson N. C."/>
            <person name="Mongue J. A."/>
            <person name="Jaron S. K."/>
        </authorList>
    </citation>
    <scope>NUCLEOTIDE SEQUENCE</scope>
</reference>
<protein>
    <submittedName>
        <fullName evidence="1">Uncharacterized protein</fullName>
    </submittedName>
</protein>